<dbReference type="Proteomes" id="UP000626109">
    <property type="component" value="Unassembled WGS sequence"/>
</dbReference>
<dbReference type="GO" id="GO:0016757">
    <property type="term" value="F:glycosyltransferase activity"/>
    <property type="evidence" value="ECO:0007669"/>
    <property type="project" value="InterPro"/>
</dbReference>
<gene>
    <name evidence="2" type="ORF">PGLA2088_LOCUS50575</name>
</gene>
<accession>A0A813LWG8</accession>
<dbReference type="InterPro" id="IPR027995">
    <property type="entry name" value="Galactosyl_T_N"/>
</dbReference>
<dbReference type="InterPro" id="IPR029044">
    <property type="entry name" value="Nucleotide-diphossugar_trans"/>
</dbReference>
<comment type="caution">
    <text evidence="2">The sequence shown here is derived from an EMBL/GenBank/DDBJ whole genome shotgun (WGS) entry which is preliminary data.</text>
</comment>
<dbReference type="Pfam" id="PF13733">
    <property type="entry name" value="Glyco_transf_7N"/>
    <property type="match status" value="1"/>
</dbReference>
<dbReference type="Gene3D" id="3.90.550.10">
    <property type="entry name" value="Spore Coat Polysaccharide Biosynthesis Protein SpsA, Chain A"/>
    <property type="match status" value="1"/>
</dbReference>
<evidence type="ECO:0000259" key="1">
    <source>
        <dbReference type="Pfam" id="PF13733"/>
    </source>
</evidence>
<dbReference type="GO" id="GO:0005975">
    <property type="term" value="P:carbohydrate metabolic process"/>
    <property type="evidence" value="ECO:0007669"/>
    <property type="project" value="InterPro"/>
</dbReference>
<dbReference type="InterPro" id="IPR003859">
    <property type="entry name" value="Galactosyl_T"/>
</dbReference>
<protein>
    <recommendedName>
        <fullName evidence="1">Galactosyltransferase N-terminal domain-containing protein</fullName>
    </recommendedName>
</protein>
<sequence length="346" mass="38961">MSRHIFYDAEPHQCPLRQYEVALTASTFSMDTRSERLKDDLRDKTAALHIDLNCLTHEATHMNGKPGKVISKNRLPRALKVDPSFVPSPGHTFKAWRACISLGRLKMRSFGTRKSRLQQCSLEVALRHALDAASESAEFLEALSSFPVQLGIESGFILPESEEIVFLDTLMPGLVRGTGPRRELFVDRCLDTGDPFAERSIADEPRRVLEAEQSSVVPGAVLAILVPFREDEWNSRQPQLQAFVRHFQTQFLPAVPSDVEACVMILEQVQDGSNFNRGKLLNVGARWCRSRLCSDKDIILCLHDVDMLPDPSLIPFYCHCKQGELVTLQSRTQLSYDLCRVAVENP</sequence>
<feature type="domain" description="Galactosyltransferase N-terminal" evidence="1">
    <location>
        <begin position="220"/>
        <end position="318"/>
    </location>
</feature>
<dbReference type="PRINTS" id="PR02050">
    <property type="entry name" value="B14GALTRFASE"/>
</dbReference>
<proteinExistence type="predicted"/>
<organism evidence="2 3">
    <name type="scientific">Polarella glacialis</name>
    <name type="common">Dinoflagellate</name>
    <dbReference type="NCBI Taxonomy" id="89957"/>
    <lineage>
        <taxon>Eukaryota</taxon>
        <taxon>Sar</taxon>
        <taxon>Alveolata</taxon>
        <taxon>Dinophyceae</taxon>
        <taxon>Suessiales</taxon>
        <taxon>Suessiaceae</taxon>
        <taxon>Polarella</taxon>
    </lineage>
</organism>
<dbReference type="EMBL" id="CAJNNW010037408">
    <property type="protein sequence ID" value="CAE8741615.1"/>
    <property type="molecule type" value="Genomic_DNA"/>
</dbReference>
<evidence type="ECO:0000313" key="2">
    <source>
        <dbReference type="EMBL" id="CAE8741615.1"/>
    </source>
</evidence>
<reference evidence="2" key="1">
    <citation type="submission" date="2021-02" db="EMBL/GenBank/DDBJ databases">
        <authorList>
            <person name="Dougan E. K."/>
            <person name="Rhodes N."/>
            <person name="Thang M."/>
            <person name="Chan C."/>
        </authorList>
    </citation>
    <scope>NUCLEOTIDE SEQUENCE</scope>
</reference>
<dbReference type="AlphaFoldDB" id="A0A813LWG8"/>
<name>A0A813LWG8_POLGL</name>
<evidence type="ECO:0000313" key="3">
    <source>
        <dbReference type="Proteomes" id="UP000626109"/>
    </source>
</evidence>